<evidence type="ECO:0000313" key="2">
    <source>
        <dbReference type="Proteomes" id="UP000504882"/>
    </source>
</evidence>
<sequence length="349" mass="36420">MGGRVETQAADTAEFYRRFARTEAHGSSPTYEALTLAVADSTELLGLLHTLPRAKRQPNLLLGALRWFGAPVQDPAAALAFALDRADDLRAFMGTHATQTNEVARCAVYLPALALVPGPVALLELGASAGLCLLPDRWAYSWTRPDGSVVSLGPGGSGGATARAGAVVTDAAPLTVTARVSANTPIPATMPEVVARLGLDANPIDAADPAQRRWLECLIWPEHTDRAARLHDALAAAAADPPPLRTGLFPADAPAAVDRLRELAPEATVVVLHSAAVAYLDARARAEFVDTMAGLDVRRLGLEGAEVTASIGVPGVPGTPGRFVLSLDDTVLGTADPHGRDLDWLAAPD</sequence>
<gene>
    <name evidence="1" type="ORF">EXU48_24085</name>
</gene>
<evidence type="ECO:0000313" key="1">
    <source>
        <dbReference type="EMBL" id="TDE88126.1"/>
    </source>
</evidence>
<protein>
    <submittedName>
        <fullName evidence="1">DUF2332 domain-containing protein</fullName>
    </submittedName>
</protein>
<dbReference type="EMBL" id="SMNA01000021">
    <property type="protein sequence ID" value="TDE88126.1"/>
    <property type="molecule type" value="Genomic_DNA"/>
</dbReference>
<reference evidence="1 2" key="1">
    <citation type="submission" date="2019-03" db="EMBL/GenBank/DDBJ databases">
        <title>Genomic features of bacteria from cold environments.</title>
        <authorList>
            <person name="Shen L."/>
        </authorList>
    </citation>
    <scope>NUCLEOTIDE SEQUENCE [LARGE SCALE GENOMIC DNA]</scope>
    <source>
        <strain evidence="2">T3246-1</strain>
    </source>
</reference>
<dbReference type="Proteomes" id="UP000504882">
    <property type="component" value="Unassembled WGS sequence"/>
</dbReference>
<dbReference type="Pfam" id="PF10094">
    <property type="entry name" value="DUF2332"/>
    <property type="match status" value="1"/>
</dbReference>
<comment type="caution">
    <text evidence="1">The sequence shown here is derived from an EMBL/GenBank/DDBJ whole genome shotgun (WGS) entry which is preliminary data.</text>
</comment>
<dbReference type="InterPro" id="IPR011200">
    <property type="entry name" value="UCP012608"/>
</dbReference>
<keyword evidence="2" id="KW-1185">Reference proteome</keyword>
<name>A0ABY2DXH5_9MICO</name>
<accession>A0ABY2DXH5</accession>
<proteinExistence type="predicted"/>
<organism evidence="1 2">
    <name type="scientific">Occultella glacieicola</name>
    <dbReference type="NCBI Taxonomy" id="2518684"/>
    <lineage>
        <taxon>Bacteria</taxon>
        <taxon>Bacillati</taxon>
        <taxon>Actinomycetota</taxon>
        <taxon>Actinomycetes</taxon>
        <taxon>Micrococcales</taxon>
        <taxon>Ruaniaceae</taxon>
        <taxon>Occultella</taxon>
    </lineage>
</organism>